<sequence length="568" mass="65636">MSDQIDIRSNSSSLALCLLLLILLTPVSIIIFIKSKSTPKGSRFILYLLIIILNLNIWYLLLSEFQYNNEKIIKQINSPLSESIYDFSFKSFKVPGYSFIEAGNEYSSKDFKCSQVQFEDTENIQSTRLFELNKKQDLKIFRDQINKLRNKRKIYDVCFQDGPNETEEEILNTKWFKFCGSSVWLSKYNVHFMVHRIVYTKNAHRNGPTISILAGQVFDKDWKELTGFKFPNSNLTFPTILPHYIDAGRRKEKNVLGSEDPRIILHEFINSQGEQDQEPMIVFNSRRTDINWNRAMHVYRPLHDSYKIVRLSINGKKRSFREKNWAPFMDPSAGTNNTINFVYNFNPLRVVQCDVLSGECNKISGPDFNKDANDNAGKLRGGTNIIQIDSKYLPEKVQDRLYWFGIARSHIESCGCLHELYRPHAFIMSRPKNSQNFTLDYVSSLIDFNISPEPWNDGEGVCSDGKSVLIPNSIAYWDALPSSNNNNDGSAIDYMGLTVSEADKTNRMIHMKGWLSHIYKILDGDRDTIKKHYNAEGFMESENLLLGECATNLAQDYCRKSEKLMKWD</sequence>
<evidence type="ECO:0000313" key="12">
    <source>
        <dbReference type="Proteomes" id="UP000694255"/>
    </source>
</evidence>
<comment type="similarity">
    <text evidence="2">Belongs to the BMT family.</text>
</comment>
<protein>
    <submittedName>
        <fullName evidence="11">BMT4</fullName>
    </submittedName>
</protein>
<evidence type="ECO:0000313" key="11">
    <source>
        <dbReference type="EMBL" id="KAG7662262.1"/>
    </source>
</evidence>
<evidence type="ECO:0000256" key="9">
    <source>
        <dbReference type="ARBA" id="ARBA00023316"/>
    </source>
</evidence>
<evidence type="ECO:0000256" key="2">
    <source>
        <dbReference type="ARBA" id="ARBA00009486"/>
    </source>
</evidence>
<evidence type="ECO:0000256" key="6">
    <source>
        <dbReference type="ARBA" id="ARBA00022968"/>
    </source>
</evidence>
<dbReference type="AlphaFoldDB" id="A0A8J5QFZ9"/>
<gene>
    <name evidence="11" type="ORF">J8A68_004272</name>
</gene>
<evidence type="ECO:0000256" key="5">
    <source>
        <dbReference type="ARBA" id="ARBA00022692"/>
    </source>
</evidence>
<organism evidence="11 12">
    <name type="scientific">[Candida] subhashii</name>
    <dbReference type="NCBI Taxonomy" id="561895"/>
    <lineage>
        <taxon>Eukaryota</taxon>
        <taxon>Fungi</taxon>
        <taxon>Dikarya</taxon>
        <taxon>Ascomycota</taxon>
        <taxon>Saccharomycotina</taxon>
        <taxon>Pichiomycetes</taxon>
        <taxon>Debaryomycetaceae</taxon>
        <taxon>Spathaspora</taxon>
    </lineage>
</organism>
<reference evidence="11 12" key="1">
    <citation type="journal article" date="2021" name="DNA Res.">
        <title>Genome analysis of Candida subhashii reveals its hybrid nature and dual mitochondrial genome conformations.</title>
        <authorList>
            <person name="Mixao V."/>
            <person name="Hegedusova E."/>
            <person name="Saus E."/>
            <person name="Pryszcz L.P."/>
            <person name="Cillingova A."/>
            <person name="Nosek J."/>
            <person name="Gabaldon T."/>
        </authorList>
    </citation>
    <scope>NUCLEOTIDE SEQUENCE [LARGE SCALE GENOMIC DNA]</scope>
    <source>
        <strain evidence="11 12">CBS 10753</strain>
    </source>
</reference>
<evidence type="ECO:0000256" key="7">
    <source>
        <dbReference type="ARBA" id="ARBA00022989"/>
    </source>
</evidence>
<keyword evidence="3" id="KW-0328">Glycosyltransferase</keyword>
<dbReference type="Proteomes" id="UP000694255">
    <property type="component" value="Unassembled WGS sequence"/>
</dbReference>
<dbReference type="InterPro" id="IPR021988">
    <property type="entry name" value="BMT1"/>
</dbReference>
<keyword evidence="4" id="KW-0808">Transferase</keyword>
<comment type="subcellular location">
    <subcellularLocation>
        <location evidence="1">Membrane</location>
        <topology evidence="1">Single-pass type II membrane protein</topology>
    </subcellularLocation>
</comment>
<evidence type="ECO:0000256" key="4">
    <source>
        <dbReference type="ARBA" id="ARBA00022679"/>
    </source>
</evidence>
<dbReference type="EMBL" id="JAGSYN010000182">
    <property type="protein sequence ID" value="KAG7662262.1"/>
    <property type="molecule type" value="Genomic_DNA"/>
</dbReference>
<dbReference type="Pfam" id="PF12141">
    <property type="entry name" value="BMT"/>
    <property type="match status" value="2"/>
</dbReference>
<dbReference type="GO" id="GO:0071555">
    <property type="term" value="P:cell wall organization"/>
    <property type="evidence" value="ECO:0007669"/>
    <property type="project" value="UniProtKB-KW"/>
</dbReference>
<evidence type="ECO:0000256" key="3">
    <source>
        <dbReference type="ARBA" id="ARBA00022676"/>
    </source>
</evidence>
<dbReference type="GeneID" id="73471072"/>
<feature type="transmembrane region" description="Helical" evidence="10">
    <location>
        <begin position="12"/>
        <end position="32"/>
    </location>
</feature>
<comment type="caution">
    <text evidence="11">The sequence shown here is derived from an EMBL/GenBank/DDBJ whole genome shotgun (WGS) entry which is preliminary data.</text>
</comment>
<name>A0A8J5QFZ9_9ASCO</name>
<accession>A0A8J5QFZ9</accession>
<dbReference type="GO" id="GO:0000030">
    <property type="term" value="F:mannosyltransferase activity"/>
    <property type="evidence" value="ECO:0007669"/>
    <property type="project" value="InterPro"/>
</dbReference>
<keyword evidence="8 10" id="KW-0472">Membrane</keyword>
<dbReference type="GO" id="GO:0016020">
    <property type="term" value="C:membrane"/>
    <property type="evidence" value="ECO:0007669"/>
    <property type="project" value="UniProtKB-SubCell"/>
</dbReference>
<keyword evidence="12" id="KW-1185">Reference proteome</keyword>
<keyword evidence="7 10" id="KW-1133">Transmembrane helix</keyword>
<evidence type="ECO:0000256" key="10">
    <source>
        <dbReference type="SAM" id="Phobius"/>
    </source>
</evidence>
<proteinExistence type="inferred from homology"/>
<evidence type="ECO:0000256" key="1">
    <source>
        <dbReference type="ARBA" id="ARBA00004606"/>
    </source>
</evidence>
<keyword evidence="6" id="KW-0735">Signal-anchor</keyword>
<dbReference type="RefSeq" id="XP_049262495.1">
    <property type="nucleotide sequence ID" value="XM_049408213.1"/>
</dbReference>
<dbReference type="OrthoDB" id="3631276at2759"/>
<keyword evidence="5 10" id="KW-0812">Transmembrane</keyword>
<feature type="transmembrane region" description="Helical" evidence="10">
    <location>
        <begin position="44"/>
        <end position="62"/>
    </location>
</feature>
<evidence type="ECO:0000256" key="8">
    <source>
        <dbReference type="ARBA" id="ARBA00023136"/>
    </source>
</evidence>
<keyword evidence="9" id="KW-0961">Cell wall biogenesis/degradation</keyword>